<proteinExistence type="predicted"/>
<evidence type="ECO:0000313" key="4">
    <source>
        <dbReference type="Proteomes" id="UP001595868"/>
    </source>
</evidence>
<organism evidence="3 4">
    <name type="scientific">Micromonospora zhanjiangensis</name>
    <dbReference type="NCBI Taxonomy" id="1522057"/>
    <lineage>
        <taxon>Bacteria</taxon>
        <taxon>Bacillati</taxon>
        <taxon>Actinomycetota</taxon>
        <taxon>Actinomycetes</taxon>
        <taxon>Micromonosporales</taxon>
        <taxon>Micromonosporaceae</taxon>
        <taxon>Micromonospora</taxon>
    </lineage>
</organism>
<reference evidence="4" key="1">
    <citation type="journal article" date="2019" name="Int. J. Syst. Evol. Microbiol.">
        <title>The Global Catalogue of Microorganisms (GCM) 10K type strain sequencing project: providing services to taxonomists for standard genome sequencing and annotation.</title>
        <authorList>
            <consortium name="The Broad Institute Genomics Platform"/>
            <consortium name="The Broad Institute Genome Sequencing Center for Infectious Disease"/>
            <person name="Wu L."/>
            <person name="Ma J."/>
        </authorList>
    </citation>
    <scope>NUCLEOTIDE SEQUENCE [LARGE SCALE GENOMIC DNA]</scope>
    <source>
        <strain evidence="4">2902at01</strain>
    </source>
</reference>
<dbReference type="Proteomes" id="UP001595868">
    <property type="component" value="Unassembled WGS sequence"/>
</dbReference>
<accession>A0ABV8KMY3</accession>
<sequence length="261" mass="25974">MTDQDTERFVGAAFADFRGAAGEYATGPGTTGVRDRARRRRTTRTVTAGAAIAVLLVGGGLALRSVAGPQAGPAPAGVDPTGATPVPTPSAAPTPRSTSSPSAPVATARPTGTVAGGVPGSSVAGPSSAATAADLAVSVTEVVLSPDDGAGRRTGSLRVRVDNAGPAIVTGLTVTVRMPDGYRPDGPGQGGCTLTGSAGTYRCGWSGRLVQLASTIFNFPLTAPPGPVRSGPAQQRTVLVGPRVGTDPNWSDNTSAYRITD</sequence>
<feature type="region of interest" description="Disordered" evidence="1">
    <location>
        <begin position="70"/>
        <end position="127"/>
    </location>
</feature>
<evidence type="ECO:0000256" key="1">
    <source>
        <dbReference type="SAM" id="MobiDB-lite"/>
    </source>
</evidence>
<evidence type="ECO:0000313" key="3">
    <source>
        <dbReference type="EMBL" id="MFC4107468.1"/>
    </source>
</evidence>
<feature type="region of interest" description="Disordered" evidence="1">
    <location>
        <begin position="22"/>
        <end position="44"/>
    </location>
</feature>
<keyword evidence="2" id="KW-1133">Transmembrane helix</keyword>
<evidence type="ECO:0008006" key="5">
    <source>
        <dbReference type="Google" id="ProtNLM"/>
    </source>
</evidence>
<name>A0ABV8KMY3_9ACTN</name>
<feature type="compositionally biased region" description="Low complexity" evidence="1">
    <location>
        <begin position="93"/>
        <end position="113"/>
    </location>
</feature>
<dbReference type="EMBL" id="JBHSBN010000010">
    <property type="protein sequence ID" value="MFC4107468.1"/>
    <property type="molecule type" value="Genomic_DNA"/>
</dbReference>
<comment type="caution">
    <text evidence="3">The sequence shown here is derived from an EMBL/GenBank/DDBJ whole genome shotgun (WGS) entry which is preliminary data.</text>
</comment>
<evidence type="ECO:0000256" key="2">
    <source>
        <dbReference type="SAM" id="Phobius"/>
    </source>
</evidence>
<feature type="transmembrane region" description="Helical" evidence="2">
    <location>
        <begin position="46"/>
        <end position="63"/>
    </location>
</feature>
<dbReference type="RefSeq" id="WP_377546410.1">
    <property type="nucleotide sequence ID" value="NZ_JBHSBN010000010.1"/>
</dbReference>
<keyword evidence="2" id="KW-0472">Membrane</keyword>
<keyword evidence="2" id="KW-0812">Transmembrane</keyword>
<feature type="compositionally biased region" description="Low complexity" evidence="1">
    <location>
        <begin position="70"/>
        <end position="85"/>
    </location>
</feature>
<protein>
    <recommendedName>
        <fullName evidence="5">DUF11 domain-containing protein</fullName>
    </recommendedName>
</protein>
<gene>
    <name evidence="3" type="ORF">ACFOX0_16245</name>
</gene>
<keyword evidence="4" id="KW-1185">Reference proteome</keyword>